<evidence type="ECO:0000313" key="2">
    <source>
        <dbReference type="Proteomes" id="UP000807504"/>
    </source>
</evidence>
<comment type="caution">
    <text evidence="1">The sequence shown here is derived from an EMBL/GenBank/DDBJ whole genome shotgun (WGS) entry which is preliminary data.</text>
</comment>
<name>A0A8T0E857_ARGBR</name>
<reference evidence="1" key="2">
    <citation type="submission" date="2020-06" db="EMBL/GenBank/DDBJ databases">
        <authorList>
            <person name="Sheffer M."/>
        </authorList>
    </citation>
    <scope>NUCLEOTIDE SEQUENCE</scope>
</reference>
<organism evidence="1 2">
    <name type="scientific">Argiope bruennichi</name>
    <name type="common">Wasp spider</name>
    <name type="synonym">Aranea bruennichi</name>
    <dbReference type="NCBI Taxonomy" id="94029"/>
    <lineage>
        <taxon>Eukaryota</taxon>
        <taxon>Metazoa</taxon>
        <taxon>Ecdysozoa</taxon>
        <taxon>Arthropoda</taxon>
        <taxon>Chelicerata</taxon>
        <taxon>Arachnida</taxon>
        <taxon>Araneae</taxon>
        <taxon>Araneomorphae</taxon>
        <taxon>Entelegynae</taxon>
        <taxon>Araneoidea</taxon>
        <taxon>Araneidae</taxon>
        <taxon>Argiope</taxon>
    </lineage>
</organism>
<dbReference type="AlphaFoldDB" id="A0A8T0E857"/>
<accession>A0A8T0E857</accession>
<proteinExistence type="predicted"/>
<keyword evidence="2" id="KW-1185">Reference proteome</keyword>
<gene>
    <name evidence="1" type="ORF">HNY73_019516</name>
</gene>
<reference evidence="1" key="1">
    <citation type="journal article" date="2020" name="bioRxiv">
        <title>Chromosome-level reference genome of the European wasp spider Argiope bruennichi: a resource for studies on range expansion and evolutionary adaptation.</title>
        <authorList>
            <person name="Sheffer M.M."/>
            <person name="Hoppe A."/>
            <person name="Krehenwinkel H."/>
            <person name="Uhl G."/>
            <person name="Kuss A.W."/>
            <person name="Jensen L."/>
            <person name="Jensen C."/>
            <person name="Gillespie R.G."/>
            <person name="Hoff K.J."/>
            <person name="Prost S."/>
        </authorList>
    </citation>
    <scope>NUCLEOTIDE SEQUENCE</scope>
</reference>
<dbReference type="EMBL" id="JABXBU010002230">
    <property type="protein sequence ID" value="KAF8766455.1"/>
    <property type="molecule type" value="Genomic_DNA"/>
</dbReference>
<protein>
    <submittedName>
        <fullName evidence="1">Uncharacterized protein</fullName>
    </submittedName>
</protein>
<sequence>MITQYFLNSSDYSRLAGCVVVLEQEFYQTAFQAELNSLLFLWNSKKKEEECVEISLQLHMELQAMCALLGQQAHLPSTIYHANEASRTSPKSPFPDVSQRHRVCLPAPEHNLFRSPSPFPLLIRRWVAQSSITHEEEPSAFMHSKFDRNRKEVSTLVVIKKVGIPVECDDSTGRKVYLKIFKRRNSIMPGKNLKEISLCPEINPSLSRNEIWKY</sequence>
<evidence type="ECO:0000313" key="1">
    <source>
        <dbReference type="EMBL" id="KAF8766455.1"/>
    </source>
</evidence>
<dbReference type="Proteomes" id="UP000807504">
    <property type="component" value="Unassembled WGS sequence"/>
</dbReference>